<dbReference type="Proteomes" id="UP000287188">
    <property type="component" value="Unassembled WGS sequence"/>
</dbReference>
<dbReference type="Pfam" id="PF00583">
    <property type="entry name" value="Acetyltransf_1"/>
    <property type="match status" value="1"/>
</dbReference>
<evidence type="ECO:0000259" key="3">
    <source>
        <dbReference type="PROSITE" id="PS51186"/>
    </source>
</evidence>
<accession>A0A402AQW5</accession>
<evidence type="ECO:0000313" key="4">
    <source>
        <dbReference type="EMBL" id="GCE21489.1"/>
    </source>
</evidence>
<name>A0A402AQW5_9CHLR</name>
<dbReference type="PROSITE" id="PS51186">
    <property type="entry name" value="GNAT"/>
    <property type="match status" value="1"/>
</dbReference>
<reference evidence="5" key="1">
    <citation type="submission" date="2018-12" db="EMBL/GenBank/DDBJ databases">
        <title>Tengunoibacter tsumagoiensis gen. nov., sp. nov., Dictyobacter kobayashii sp. nov., D. alpinus sp. nov., and D. joshuensis sp. nov. and description of Dictyobacteraceae fam. nov. within the order Ktedonobacterales isolated from Tengu-no-mugimeshi.</title>
        <authorList>
            <person name="Wang C.M."/>
            <person name="Zheng Y."/>
            <person name="Sakai Y."/>
            <person name="Toyoda A."/>
            <person name="Minakuchi Y."/>
            <person name="Abe K."/>
            <person name="Yokota A."/>
            <person name="Yabe S."/>
        </authorList>
    </citation>
    <scope>NUCLEOTIDE SEQUENCE [LARGE SCALE GENOMIC DNA]</scope>
    <source>
        <strain evidence="5">Uno11</strain>
    </source>
</reference>
<dbReference type="InterPro" id="IPR050832">
    <property type="entry name" value="Bact_Acetyltransf"/>
</dbReference>
<evidence type="ECO:0000256" key="1">
    <source>
        <dbReference type="ARBA" id="ARBA00022679"/>
    </source>
</evidence>
<dbReference type="CDD" id="cd04301">
    <property type="entry name" value="NAT_SF"/>
    <property type="match status" value="1"/>
</dbReference>
<keyword evidence="2" id="KW-0012">Acyltransferase</keyword>
<dbReference type="EMBL" id="BIFS01000001">
    <property type="protein sequence ID" value="GCE21489.1"/>
    <property type="molecule type" value="Genomic_DNA"/>
</dbReference>
<dbReference type="OrthoDB" id="7365228at2"/>
<proteinExistence type="predicted"/>
<feature type="domain" description="N-acetyltransferase" evidence="3">
    <location>
        <begin position="2"/>
        <end position="184"/>
    </location>
</feature>
<dbReference type="Gene3D" id="3.40.630.30">
    <property type="match status" value="1"/>
</dbReference>
<evidence type="ECO:0000256" key="2">
    <source>
        <dbReference type="ARBA" id="ARBA00023315"/>
    </source>
</evidence>
<keyword evidence="5" id="KW-1185">Reference proteome</keyword>
<dbReference type="InterPro" id="IPR016181">
    <property type="entry name" value="Acyl_CoA_acyltransferase"/>
</dbReference>
<dbReference type="InterPro" id="IPR000182">
    <property type="entry name" value="GNAT_dom"/>
</dbReference>
<gene>
    <name evidence="4" type="ORF">KDK_52890</name>
</gene>
<organism evidence="4 5">
    <name type="scientific">Dictyobacter kobayashii</name>
    <dbReference type="NCBI Taxonomy" id="2014872"/>
    <lineage>
        <taxon>Bacteria</taxon>
        <taxon>Bacillati</taxon>
        <taxon>Chloroflexota</taxon>
        <taxon>Ktedonobacteria</taxon>
        <taxon>Ktedonobacterales</taxon>
        <taxon>Dictyobacteraceae</taxon>
        <taxon>Dictyobacter</taxon>
    </lineage>
</organism>
<dbReference type="SUPFAM" id="SSF55729">
    <property type="entry name" value="Acyl-CoA N-acyltransferases (Nat)"/>
    <property type="match status" value="1"/>
</dbReference>
<dbReference type="AlphaFoldDB" id="A0A402AQW5"/>
<dbReference type="PANTHER" id="PTHR43877">
    <property type="entry name" value="AMINOALKYLPHOSPHONATE N-ACETYLTRANSFERASE-RELATED-RELATED"/>
    <property type="match status" value="1"/>
</dbReference>
<sequence length="185" mass="20660">MVHIMDLTPEDTARIQQVTKLLVEGFSVNHADAWPDMNEAAQEVEELFAAGRISRIALAEDGMVLGWIGGISQYDGRVWEIHPLVVDVNYQGQGIGRALVRDLEELVRQRGGMTITLGTDDEYDQTTLSGVNLFPDPYIHIARIQNLKRHPYEFYQKLGYSIVGVVPDANGIGKPDILMARSLVR</sequence>
<evidence type="ECO:0000313" key="5">
    <source>
        <dbReference type="Proteomes" id="UP000287188"/>
    </source>
</evidence>
<protein>
    <submittedName>
        <fullName evidence="4">Aminoglycoside N-acetyltransferase AAC(6')-Ii</fullName>
    </submittedName>
</protein>
<keyword evidence="1 4" id="KW-0808">Transferase</keyword>
<dbReference type="GO" id="GO:0016747">
    <property type="term" value="F:acyltransferase activity, transferring groups other than amino-acyl groups"/>
    <property type="evidence" value="ECO:0007669"/>
    <property type="project" value="InterPro"/>
</dbReference>
<comment type="caution">
    <text evidence="4">The sequence shown here is derived from an EMBL/GenBank/DDBJ whole genome shotgun (WGS) entry which is preliminary data.</text>
</comment>